<comment type="caution">
    <text evidence="2">The sequence shown here is derived from an EMBL/GenBank/DDBJ whole genome shotgun (WGS) entry which is preliminary data.</text>
</comment>
<protein>
    <submittedName>
        <fullName evidence="2">Uncharacterized protein</fullName>
    </submittedName>
</protein>
<name>A0A9Q1JWI4_9CARY</name>
<dbReference type="AlphaFoldDB" id="A0A9Q1JWI4"/>
<gene>
    <name evidence="2" type="ORF">Cgig2_021914</name>
</gene>
<accession>A0A9Q1JWI4</accession>
<evidence type="ECO:0000313" key="2">
    <source>
        <dbReference type="EMBL" id="KAJ8432380.1"/>
    </source>
</evidence>
<feature type="compositionally biased region" description="Polar residues" evidence="1">
    <location>
        <begin position="140"/>
        <end position="149"/>
    </location>
</feature>
<dbReference type="EMBL" id="JAKOGI010000610">
    <property type="protein sequence ID" value="KAJ8432380.1"/>
    <property type="molecule type" value="Genomic_DNA"/>
</dbReference>
<feature type="region of interest" description="Disordered" evidence="1">
    <location>
        <begin position="125"/>
        <end position="153"/>
    </location>
</feature>
<evidence type="ECO:0000256" key="1">
    <source>
        <dbReference type="SAM" id="MobiDB-lite"/>
    </source>
</evidence>
<keyword evidence="3" id="KW-1185">Reference proteome</keyword>
<reference evidence="2" key="1">
    <citation type="submission" date="2022-04" db="EMBL/GenBank/DDBJ databases">
        <title>Carnegiea gigantea Genome sequencing and assembly v2.</title>
        <authorList>
            <person name="Copetti D."/>
            <person name="Sanderson M.J."/>
            <person name="Burquez A."/>
            <person name="Wojciechowski M.F."/>
        </authorList>
    </citation>
    <scope>NUCLEOTIDE SEQUENCE</scope>
    <source>
        <strain evidence="2">SGP5-SGP5p</strain>
        <tissue evidence="2">Aerial part</tissue>
    </source>
</reference>
<feature type="compositionally biased region" description="Basic and acidic residues" evidence="1">
    <location>
        <begin position="125"/>
        <end position="136"/>
    </location>
</feature>
<proteinExistence type="predicted"/>
<evidence type="ECO:0000313" key="3">
    <source>
        <dbReference type="Proteomes" id="UP001153076"/>
    </source>
</evidence>
<organism evidence="2 3">
    <name type="scientific">Carnegiea gigantea</name>
    <dbReference type="NCBI Taxonomy" id="171969"/>
    <lineage>
        <taxon>Eukaryota</taxon>
        <taxon>Viridiplantae</taxon>
        <taxon>Streptophyta</taxon>
        <taxon>Embryophyta</taxon>
        <taxon>Tracheophyta</taxon>
        <taxon>Spermatophyta</taxon>
        <taxon>Magnoliopsida</taxon>
        <taxon>eudicotyledons</taxon>
        <taxon>Gunneridae</taxon>
        <taxon>Pentapetalae</taxon>
        <taxon>Caryophyllales</taxon>
        <taxon>Cactineae</taxon>
        <taxon>Cactaceae</taxon>
        <taxon>Cactoideae</taxon>
        <taxon>Echinocereeae</taxon>
        <taxon>Carnegiea</taxon>
    </lineage>
</organism>
<dbReference type="Proteomes" id="UP001153076">
    <property type="component" value="Unassembled WGS sequence"/>
</dbReference>
<sequence length="176" mass="19614">MAGILKPLIGGITIPLLTAVGIRRKSCTSKTHLREAETHKGDSYTRSSHRVKLLGRGPSSPDIPLLHGPFTNKDFQSRVGWPSSCPSLRASNEAEEDIDHLFGMFLHNGGLSPYPHRTILTFSEQHRGSKGHERRGTLPSPLQQPQSTKYGGLETSEFLTREISQYRILFSKQKIN</sequence>